<comment type="caution">
    <text evidence="7">The sequence shown here is derived from an EMBL/GenBank/DDBJ whole genome shotgun (WGS) entry which is preliminary data.</text>
</comment>
<reference evidence="8" key="1">
    <citation type="journal article" date="2019" name="Int. J. Syst. Evol. Microbiol.">
        <title>The Global Catalogue of Microorganisms (GCM) 10K type strain sequencing project: providing services to taxonomists for standard genome sequencing and annotation.</title>
        <authorList>
            <consortium name="The Broad Institute Genomics Platform"/>
            <consortium name="The Broad Institute Genome Sequencing Center for Infectious Disease"/>
            <person name="Wu L."/>
            <person name="Ma J."/>
        </authorList>
    </citation>
    <scope>NUCLEOTIDE SEQUENCE [LARGE SCALE GENOMIC DNA]</scope>
    <source>
        <strain evidence="8">CCUG 56401</strain>
    </source>
</reference>
<protein>
    <submittedName>
        <fullName evidence="7">Formate/nitrite transporter family protein</fullName>
    </submittedName>
</protein>
<accession>A0ABW3G319</accession>
<organism evidence="7 8">
    <name type="scientific">Saccharopolyspora rosea</name>
    <dbReference type="NCBI Taxonomy" id="524884"/>
    <lineage>
        <taxon>Bacteria</taxon>
        <taxon>Bacillati</taxon>
        <taxon>Actinomycetota</taxon>
        <taxon>Actinomycetes</taxon>
        <taxon>Pseudonocardiales</taxon>
        <taxon>Pseudonocardiaceae</taxon>
        <taxon>Saccharopolyspora</taxon>
    </lineage>
</organism>
<keyword evidence="8" id="KW-1185">Reference proteome</keyword>
<dbReference type="InterPro" id="IPR000292">
    <property type="entry name" value="For/NO2_transpt"/>
</dbReference>
<dbReference type="InterPro" id="IPR023271">
    <property type="entry name" value="Aquaporin-like"/>
</dbReference>
<feature type="transmembrane region" description="Helical" evidence="6">
    <location>
        <begin position="29"/>
        <end position="52"/>
    </location>
</feature>
<dbReference type="Proteomes" id="UP001597018">
    <property type="component" value="Unassembled WGS sequence"/>
</dbReference>
<evidence type="ECO:0000313" key="7">
    <source>
        <dbReference type="EMBL" id="MFD0923925.1"/>
    </source>
</evidence>
<comment type="subcellular location">
    <subcellularLocation>
        <location evidence="1">Membrane</location>
        <topology evidence="1">Multi-pass membrane protein</topology>
    </subcellularLocation>
</comment>
<evidence type="ECO:0000256" key="3">
    <source>
        <dbReference type="ARBA" id="ARBA00022989"/>
    </source>
</evidence>
<dbReference type="Pfam" id="PF01226">
    <property type="entry name" value="Form_Nir_trans"/>
    <property type="match status" value="1"/>
</dbReference>
<comment type="similarity">
    <text evidence="5">Belongs to the FNT transporter (TC 1.A.16) family.</text>
</comment>
<evidence type="ECO:0000256" key="6">
    <source>
        <dbReference type="SAM" id="Phobius"/>
    </source>
</evidence>
<sequence length="274" mass="27738">MPIPVSAALADQAQVAAAKTDELRRPGRYLVSAMLAGAFIGVAVVLLLQVTAPLNAVHSPWTKLVQGLVFGIALTLVVFAGAELSTGNMMTSVHGLVTGRIRFGPAVGLVVASFVGNLLGSVLFAAVVHHSGVLSAGGSVPLLASLVAAKAGAPAGAVFLRGVLCNFLVCLAVWMAARTRSDGAKLAVLCWCLLAFVASGYEHVVANMTIFSLGLFEHVPAAGIATFGRNLLLAGLGNLVGGGLLVGAAYGVLGRSRRRSPAPAEVAEPEAVAA</sequence>
<evidence type="ECO:0000256" key="5">
    <source>
        <dbReference type="ARBA" id="ARBA00049660"/>
    </source>
</evidence>
<dbReference type="RefSeq" id="WP_263252386.1">
    <property type="nucleotide sequence ID" value="NZ_BAABLT010000044.1"/>
</dbReference>
<keyword evidence="2 6" id="KW-0812">Transmembrane</keyword>
<dbReference type="InterPro" id="IPR024002">
    <property type="entry name" value="For/NO2_transpt_CS"/>
</dbReference>
<feature type="transmembrane region" description="Helical" evidence="6">
    <location>
        <begin position="186"/>
        <end position="211"/>
    </location>
</feature>
<evidence type="ECO:0000256" key="2">
    <source>
        <dbReference type="ARBA" id="ARBA00022692"/>
    </source>
</evidence>
<dbReference type="EMBL" id="JBHTIW010000047">
    <property type="protein sequence ID" value="MFD0923925.1"/>
    <property type="molecule type" value="Genomic_DNA"/>
</dbReference>
<name>A0ABW3G319_9PSEU</name>
<keyword evidence="4 6" id="KW-0472">Membrane</keyword>
<feature type="transmembrane region" description="Helical" evidence="6">
    <location>
        <begin position="106"/>
        <end position="131"/>
    </location>
</feature>
<keyword evidence="3 6" id="KW-1133">Transmembrane helix</keyword>
<proteinExistence type="inferred from homology"/>
<dbReference type="PROSITE" id="PS01006">
    <property type="entry name" value="FORMATE_NITRITE_TP_2"/>
    <property type="match status" value="1"/>
</dbReference>
<evidence type="ECO:0000313" key="8">
    <source>
        <dbReference type="Proteomes" id="UP001597018"/>
    </source>
</evidence>
<dbReference type="PANTHER" id="PTHR30520:SF8">
    <property type="entry name" value="NITRITE TRANSPORTER NIRC"/>
    <property type="match status" value="1"/>
</dbReference>
<dbReference type="PANTHER" id="PTHR30520">
    <property type="entry name" value="FORMATE TRANSPORTER-RELATED"/>
    <property type="match status" value="1"/>
</dbReference>
<feature type="transmembrane region" description="Helical" evidence="6">
    <location>
        <begin position="64"/>
        <end position="85"/>
    </location>
</feature>
<evidence type="ECO:0000256" key="1">
    <source>
        <dbReference type="ARBA" id="ARBA00004141"/>
    </source>
</evidence>
<dbReference type="Gene3D" id="1.20.1080.10">
    <property type="entry name" value="Glycerol uptake facilitator protein"/>
    <property type="match status" value="1"/>
</dbReference>
<gene>
    <name evidence="7" type="ORF">ACFQ16_29615</name>
</gene>
<feature type="transmembrane region" description="Helical" evidence="6">
    <location>
        <begin position="231"/>
        <end position="253"/>
    </location>
</feature>
<evidence type="ECO:0000256" key="4">
    <source>
        <dbReference type="ARBA" id="ARBA00023136"/>
    </source>
</evidence>
<feature type="transmembrane region" description="Helical" evidence="6">
    <location>
        <begin position="151"/>
        <end position="174"/>
    </location>
</feature>